<reference evidence="2 3" key="1">
    <citation type="submission" date="2018-10" db="EMBL/GenBank/DDBJ databases">
        <title>Genomic Encyclopedia of Type Strains, Phase IV (KMG-IV): sequencing the most valuable type-strain genomes for metagenomic binning, comparative biology and taxonomic classification.</title>
        <authorList>
            <person name="Goeker M."/>
        </authorList>
    </citation>
    <scope>NUCLEOTIDE SEQUENCE [LARGE SCALE GENOMIC DNA]</scope>
    <source>
        <strain evidence="2 3">DSM 23800</strain>
    </source>
</reference>
<comment type="caution">
    <text evidence="2">The sequence shown here is derived from an EMBL/GenBank/DDBJ whole genome shotgun (WGS) entry which is preliminary data.</text>
</comment>
<evidence type="ECO:0000256" key="1">
    <source>
        <dbReference type="SAM" id="SignalP"/>
    </source>
</evidence>
<dbReference type="PROSITE" id="PS51257">
    <property type="entry name" value="PROKAR_LIPOPROTEIN"/>
    <property type="match status" value="1"/>
</dbReference>
<sequence>MKHCGLKHFFSLVVVLALSACSLNEPTGWTRLANDQIDQKSYAIGYGATAQTYLDRVNQSFDIDSFTRGVDDWYSQRVTLPIEQIRASLLNRMLDHDVYAYYSGVLYAAELQGNANRLSPKCWSFVEPKSTTQGINDAMVDLQKNQVRDDDYIKEGAEEILHLCVAQVEKDQAVPTK</sequence>
<accession>A0A420XGT9</accession>
<name>A0A420XGT9_9PAST</name>
<keyword evidence="1" id="KW-0732">Signal</keyword>
<evidence type="ECO:0000313" key="3">
    <source>
        <dbReference type="Proteomes" id="UP000280099"/>
    </source>
</evidence>
<dbReference type="EMBL" id="RBJC01000005">
    <property type="protein sequence ID" value="RKR72740.1"/>
    <property type="molecule type" value="Genomic_DNA"/>
</dbReference>
<keyword evidence="3" id="KW-1185">Reference proteome</keyword>
<evidence type="ECO:0000313" key="2">
    <source>
        <dbReference type="EMBL" id="RKR72740.1"/>
    </source>
</evidence>
<feature type="chain" id="PRO_5019172843" description="Domain amino terminal to FKBP-type peptidyl-prolyl isomerase" evidence="1">
    <location>
        <begin position="21"/>
        <end position="177"/>
    </location>
</feature>
<gene>
    <name evidence="2" type="ORF">DES31_0905</name>
</gene>
<dbReference type="AlphaFoldDB" id="A0A420XGT9"/>
<dbReference type="Proteomes" id="UP000280099">
    <property type="component" value="Unassembled WGS sequence"/>
</dbReference>
<evidence type="ECO:0008006" key="4">
    <source>
        <dbReference type="Google" id="ProtNLM"/>
    </source>
</evidence>
<protein>
    <recommendedName>
        <fullName evidence="4">Domain amino terminal to FKBP-type peptidyl-prolyl isomerase</fullName>
    </recommendedName>
</protein>
<dbReference type="RefSeq" id="WP_121122472.1">
    <property type="nucleotide sequence ID" value="NZ_CP016604.1"/>
</dbReference>
<organism evidence="2 3">
    <name type="scientific">Otariodibacter oris</name>
    <dbReference type="NCBI Taxonomy" id="1032623"/>
    <lineage>
        <taxon>Bacteria</taxon>
        <taxon>Pseudomonadati</taxon>
        <taxon>Pseudomonadota</taxon>
        <taxon>Gammaproteobacteria</taxon>
        <taxon>Pasteurellales</taxon>
        <taxon>Pasteurellaceae</taxon>
        <taxon>Otariodibacter</taxon>
    </lineage>
</organism>
<dbReference type="OrthoDB" id="5686057at2"/>
<feature type="signal peptide" evidence="1">
    <location>
        <begin position="1"/>
        <end position="20"/>
    </location>
</feature>
<proteinExistence type="predicted"/>